<accession>A0AA40FAR5</accession>
<comment type="caution">
    <text evidence="9">The sequence shown here is derived from an EMBL/GenBank/DDBJ whole genome shotgun (WGS) entry which is preliminary data.</text>
</comment>
<dbReference type="GO" id="GO:0055088">
    <property type="term" value="P:lipid homeostasis"/>
    <property type="evidence" value="ECO:0007669"/>
    <property type="project" value="TreeGrafter"/>
</dbReference>
<keyword evidence="3 7" id="KW-1133">Transmembrane helix</keyword>
<dbReference type="SMART" id="SM00724">
    <property type="entry name" value="TLC"/>
    <property type="match status" value="1"/>
</dbReference>
<evidence type="ECO:0000256" key="5">
    <source>
        <dbReference type="PROSITE-ProRule" id="PRU00205"/>
    </source>
</evidence>
<keyword evidence="2 5" id="KW-0812">Transmembrane</keyword>
<name>A0AA40FAR5_9PEZI</name>
<dbReference type="Pfam" id="PF03798">
    <property type="entry name" value="TRAM_LAG1_CLN8"/>
    <property type="match status" value="1"/>
</dbReference>
<dbReference type="PANTHER" id="PTHR13439:SF0">
    <property type="entry name" value="TOPOISOMERASE I DAMAGE AFFECTED PROTEIN 4"/>
    <property type="match status" value="1"/>
</dbReference>
<feature type="transmembrane region" description="Helical" evidence="7">
    <location>
        <begin position="200"/>
        <end position="220"/>
    </location>
</feature>
<evidence type="ECO:0000313" key="10">
    <source>
        <dbReference type="Proteomes" id="UP001172155"/>
    </source>
</evidence>
<dbReference type="EMBL" id="JAUKUD010000001">
    <property type="protein sequence ID" value="KAK0754256.1"/>
    <property type="molecule type" value="Genomic_DNA"/>
</dbReference>
<dbReference type="PANTHER" id="PTHR13439">
    <property type="entry name" value="CT120 PROTEIN"/>
    <property type="match status" value="1"/>
</dbReference>
<dbReference type="GO" id="GO:0005783">
    <property type="term" value="C:endoplasmic reticulum"/>
    <property type="evidence" value="ECO:0007669"/>
    <property type="project" value="TreeGrafter"/>
</dbReference>
<reference evidence="9" key="1">
    <citation type="submission" date="2023-06" db="EMBL/GenBank/DDBJ databases">
        <title>Genome-scale phylogeny and comparative genomics of the fungal order Sordariales.</title>
        <authorList>
            <consortium name="Lawrence Berkeley National Laboratory"/>
            <person name="Hensen N."/>
            <person name="Bonometti L."/>
            <person name="Westerberg I."/>
            <person name="Brannstrom I.O."/>
            <person name="Guillou S."/>
            <person name="Cros-Aarteil S."/>
            <person name="Calhoun S."/>
            <person name="Haridas S."/>
            <person name="Kuo A."/>
            <person name="Mondo S."/>
            <person name="Pangilinan J."/>
            <person name="Riley R."/>
            <person name="LaButti K."/>
            <person name="Andreopoulos B."/>
            <person name="Lipzen A."/>
            <person name="Chen C."/>
            <person name="Yanf M."/>
            <person name="Daum C."/>
            <person name="Ng V."/>
            <person name="Clum A."/>
            <person name="Steindorff A."/>
            <person name="Ohm R."/>
            <person name="Martin F."/>
            <person name="Silar P."/>
            <person name="Natvig D."/>
            <person name="Lalanne C."/>
            <person name="Gautier V."/>
            <person name="Ament-velasquez S.L."/>
            <person name="Kruys A."/>
            <person name="Hutchinson M.I."/>
            <person name="Powell A.J."/>
            <person name="Barry K."/>
            <person name="Miller A.N."/>
            <person name="Grigoriev I.V."/>
            <person name="Debuchy R."/>
            <person name="Gladieux P."/>
            <person name="Thoren M.H."/>
            <person name="Johannesson H."/>
        </authorList>
    </citation>
    <scope>NUCLEOTIDE SEQUENCE</scope>
    <source>
        <strain evidence="9">SMH3187-1</strain>
    </source>
</reference>
<feature type="transmembrane region" description="Helical" evidence="7">
    <location>
        <begin position="36"/>
        <end position="60"/>
    </location>
</feature>
<feature type="region of interest" description="Disordered" evidence="6">
    <location>
        <begin position="328"/>
        <end position="363"/>
    </location>
</feature>
<feature type="transmembrane region" description="Helical" evidence="7">
    <location>
        <begin position="72"/>
        <end position="95"/>
    </location>
</feature>
<evidence type="ECO:0000256" key="3">
    <source>
        <dbReference type="ARBA" id="ARBA00022989"/>
    </source>
</evidence>
<evidence type="ECO:0000256" key="4">
    <source>
        <dbReference type="ARBA" id="ARBA00023136"/>
    </source>
</evidence>
<dbReference type="InterPro" id="IPR050846">
    <property type="entry name" value="TLCD"/>
</dbReference>
<evidence type="ECO:0000256" key="2">
    <source>
        <dbReference type="ARBA" id="ARBA00022692"/>
    </source>
</evidence>
<organism evidence="9 10">
    <name type="scientific">Schizothecium vesticola</name>
    <dbReference type="NCBI Taxonomy" id="314040"/>
    <lineage>
        <taxon>Eukaryota</taxon>
        <taxon>Fungi</taxon>
        <taxon>Dikarya</taxon>
        <taxon>Ascomycota</taxon>
        <taxon>Pezizomycotina</taxon>
        <taxon>Sordariomycetes</taxon>
        <taxon>Sordariomycetidae</taxon>
        <taxon>Sordariales</taxon>
        <taxon>Schizotheciaceae</taxon>
        <taxon>Schizothecium</taxon>
    </lineage>
</organism>
<evidence type="ECO:0000256" key="6">
    <source>
        <dbReference type="SAM" id="MobiDB-lite"/>
    </source>
</evidence>
<gene>
    <name evidence="9" type="ORF">B0T18DRAFT_33818</name>
</gene>
<protein>
    <submittedName>
        <fullName evidence="9">TLC domain-containing protein</fullName>
    </submittedName>
</protein>
<keyword evidence="4 5" id="KW-0472">Membrane</keyword>
<evidence type="ECO:0000259" key="8">
    <source>
        <dbReference type="PROSITE" id="PS50922"/>
    </source>
</evidence>
<evidence type="ECO:0000256" key="7">
    <source>
        <dbReference type="SAM" id="Phobius"/>
    </source>
</evidence>
<evidence type="ECO:0000256" key="1">
    <source>
        <dbReference type="ARBA" id="ARBA00004141"/>
    </source>
</evidence>
<sequence>MRDPFPFAPIPALTKAVQPWADRYGLYTLPLHIHEVLAAALFYTFIHLVVSPIVSTWWFPSYYPRHSRSKKVNWDAHVVSIVQSTFINLLALYVMWHDDERREMDWQQRIWAYDGASSLVQSMAAGYFLWDFVTTLCFLDVFGLGLLAHASSALTVYTFGFRPFLHYYSTVFILYELSTPFLNMHWFFDKVGMTGTRAQLYNGLVLLFTFASCRLVWGTYQSAMVYGDMWKALHATPDAGYIAAAALAAKDAALADPNVNNMVHVTEATTLPAWLAGTYLLANVTLNSLNWFWFVKMIAAVRKRFEPAKEDKVAVPVPAVSGGEKAVAATGLEGKTTAPRHRRQASIEDVMPDSEELRDGTIQ</sequence>
<dbReference type="GO" id="GO:0016020">
    <property type="term" value="C:membrane"/>
    <property type="evidence" value="ECO:0007669"/>
    <property type="project" value="UniProtKB-SubCell"/>
</dbReference>
<feature type="transmembrane region" description="Helical" evidence="7">
    <location>
        <begin position="271"/>
        <end position="294"/>
    </location>
</feature>
<feature type="transmembrane region" description="Helical" evidence="7">
    <location>
        <begin position="165"/>
        <end position="188"/>
    </location>
</feature>
<feature type="transmembrane region" description="Helical" evidence="7">
    <location>
        <begin position="137"/>
        <end position="159"/>
    </location>
</feature>
<keyword evidence="10" id="KW-1185">Reference proteome</keyword>
<dbReference type="PROSITE" id="PS50922">
    <property type="entry name" value="TLC"/>
    <property type="match status" value="1"/>
</dbReference>
<dbReference type="InterPro" id="IPR006634">
    <property type="entry name" value="TLC-dom"/>
</dbReference>
<proteinExistence type="predicted"/>
<dbReference type="AlphaFoldDB" id="A0AA40FAR5"/>
<dbReference type="Proteomes" id="UP001172155">
    <property type="component" value="Unassembled WGS sequence"/>
</dbReference>
<feature type="domain" description="TLC" evidence="8">
    <location>
        <begin position="69"/>
        <end position="306"/>
    </location>
</feature>
<comment type="subcellular location">
    <subcellularLocation>
        <location evidence="1">Membrane</location>
        <topology evidence="1">Multi-pass membrane protein</topology>
    </subcellularLocation>
</comment>
<evidence type="ECO:0000313" key="9">
    <source>
        <dbReference type="EMBL" id="KAK0754256.1"/>
    </source>
</evidence>